<feature type="region of interest" description="Disordered" evidence="1">
    <location>
        <begin position="1265"/>
        <end position="1374"/>
    </location>
</feature>
<evidence type="ECO:0000313" key="3">
    <source>
        <dbReference type="Proteomes" id="UP000663852"/>
    </source>
</evidence>
<feature type="region of interest" description="Disordered" evidence="1">
    <location>
        <begin position="548"/>
        <end position="809"/>
    </location>
</feature>
<feature type="compositionally biased region" description="Basic and acidic residues" evidence="1">
    <location>
        <begin position="653"/>
        <end position="666"/>
    </location>
</feature>
<gene>
    <name evidence="2" type="ORF">EDS130_LOCUS16343</name>
</gene>
<feature type="compositionally biased region" description="Polar residues" evidence="1">
    <location>
        <begin position="690"/>
        <end position="711"/>
    </location>
</feature>
<dbReference type="EMBL" id="CAJNOJ010000071">
    <property type="protein sequence ID" value="CAF1029730.1"/>
    <property type="molecule type" value="Genomic_DNA"/>
</dbReference>
<feature type="compositionally biased region" description="Low complexity" evidence="1">
    <location>
        <begin position="1187"/>
        <end position="1196"/>
    </location>
</feature>
<feature type="compositionally biased region" description="Basic and acidic residues" evidence="1">
    <location>
        <begin position="548"/>
        <end position="563"/>
    </location>
</feature>
<feature type="compositionally biased region" description="Basic and acidic residues" evidence="1">
    <location>
        <begin position="1334"/>
        <end position="1350"/>
    </location>
</feature>
<sequence length="1791" mass="202003">MNISSSSSSMNRTSEFQPNASTPTGATLRLTIEYRIRPTPSGRFIEDLSMENTIDTREEKIEYHYIEDRDNLQYASTLTKDHSEHLPPKHLPVEQHPNLERARILLTSDAPASNTNQDDEVLIRDTIVQHISEDEKSTSSEEVVFEEWSEEFRCRRTEVYDQQTHKLLRTTIDETSERVKSDVIKEEYKEKNERIKGHKSYDVVKEVYRRVPAHTVDPNKTTIVSTVDDSQSHLYEEIAPGPSSVRPTTSSANDKRIVIEHKPGNDQWTSEDIYTTEIVYDTKLARDIESSTHLDRSNVRFDSRTPTPTPPPPPSSTNYDRVRMGQYPPIPSANQATISTVPSSNYDRISSIVTTTTTHLPERRPTEREEHVSEEYEVEFERRHLDRRSPFNQHQTTNIGTRQGRDETSEEEVSDPYVITGGNTYSGLTAIVDEASQRRNSDWRQKLKEVYTPTSDDERFDQFGKQINGSYAAQRVLIVPTSNQEQVNHLERKVPAQDKASPLLRHVIKEILVCRPRGSSSSSPEKALHHQISHDPLLLNEITDEKESALDADDTARSRETTKKVISVARTDDERPQPPRRSSSSSSIIDDRRTRFEQQQQFDSSSGFSTNVSDKPTFGRVGELKTAFESSTTTSTRDDSSKFRSTTTPGLIEQRRRLFEDQEQTNKEWSPTNRRPVDEFSSNERRMSETHTAPSRVSAIKSTLESSTTKQPEPLPVTHTKVDVTIKEKRTISSVDSDGSGASPPIHQSTPKVTKQRLDDDAGHESEDELSDLTNKQEQHRRQSKTRLRDFSQSTAQTVDSTYLNQRTKPSFNETNMESILSHVPASKGKGLLIELSPHISHESPITSTTTTKAVRDTHKLVTGSDSGIFEYSTATSQQPPAASSSSWRNNVSVSVNDDANRSQTVRDSGVYLDSTATTAGSQRFGRRQPSDTDQTTIHGGDDSVSRSTFRYETEIISTDQLNQRQPPPPRNVRPTTRSPIPDYETIANYHSGTGSQRRVPVTTESRTIRPKPLIVDEIETIETETRVECQVQRTHEIKESTTKTERSSSPGAAKKIITTTTTTTTTTAAPTIRSPESLSDEIIRTTTPSKRVLLNERPQYYDSNKNYDSPIAIRSRPESTYTPTKEVRQQTQTYRESGIHEHRLDSPQSDVISYPLPPSSFIQQGESGRVEETWFKPIQHDRSQDSQRQSPSSRSNIRTLSAGPRAVEVTSLSPQNQVTFGKYSPNQIIAIVRVPELSNGNNNARPSPPIRHGTSEPELYVRAKQEAAEEQQQQQQRSRLQYQRVQASSYRPPSITQEYQQRQSRSRTGPYEITNEYSSPVGAHTRSSSYHSALHDQDGQQQQDRDEYPHSSQSGAAYRRQTQRRSGSLGTLLGPNIEFEIEIEKRPPQQPEQPTVVSLDQPTRAIVTSSKDGRVSIRNVAARPGNTLVINSDFHASDRSLNRSSGYFSSEELRSQGLNTNYSSDEQSSGAGANQNQHSQSSNTPSSMHTRRYKNNEQGFSKLPSHYRPKQQNHYQQLNTENFDQVNRIVNRYSRQSNTAAGFNDAIDQIDALYNNLDVQTNEDYIMGSNPATTTPPSTYDFSQPTSVTNRRKYLSQNANDYSKRYSSTGFQHVPAQHEQEIITSNTNSRHLVSPPTTFSSEKRHYDTHRALSDNENLNSVNEHNRRWGSTSLNDLVMATPIRPSQSLSSSGILADYATPGSVSPNSGFGSTQNVILQQNRLNAQSQIVQRNRTSVKQMKQKSAAKKRTGSNQGQYSDEEDDNDSLGDHDSPLSDTGRPQPPTRSSNRQQ</sequence>
<feature type="compositionally biased region" description="Basic and acidic residues" evidence="1">
    <location>
        <begin position="1035"/>
        <end position="1047"/>
    </location>
</feature>
<feature type="compositionally biased region" description="Low complexity" evidence="1">
    <location>
        <begin position="597"/>
        <end position="609"/>
    </location>
</feature>
<feature type="compositionally biased region" description="Low complexity" evidence="1">
    <location>
        <begin position="1271"/>
        <end position="1287"/>
    </location>
</feature>
<reference evidence="2" key="1">
    <citation type="submission" date="2021-02" db="EMBL/GenBank/DDBJ databases">
        <authorList>
            <person name="Nowell W R."/>
        </authorList>
    </citation>
    <scope>NUCLEOTIDE SEQUENCE</scope>
</reference>
<name>A0A814IX88_ADIRI</name>
<feature type="region of interest" description="Disordered" evidence="1">
    <location>
        <begin position="294"/>
        <end position="319"/>
    </location>
</feature>
<feature type="region of interest" description="Disordered" evidence="1">
    <location>
        <begin position="356"/>
        <end position="376"/>
    </location>
</feature>
<feature type="compositionally biased region" description="Polar residues" evidence="1">
    <location>
        <begin position="1460"/>
        <end position="1489"/>
    </location>
</feature>
<feature type="compositionally biased region" description="Polar residues" evidence="1">
    <location>
        <begin position="1288"/>
        <end position="1308"/>
    </location>
</feature>
<feature type="region of interest" description="Disordered" evidence="1">
    <location>
        <begin position="389"/>
        <end position="413"/>
    </location>
</feature>
<feature type="compositionally biased region" description="Polar residues" evidence="1">
    <location>
        <begin position="390"/>
        <end position="401"/>
    </location>
</feature>
<feature type="region of interest" description="Disordered" evidence="1">
    <location>
        <begin position="1035"/>
        <end position="1057"/>
    </location>
</feature>
<feature type="compositionally biased region" description="Basic and acidic residues" evidence="1">
    <location>
        <begin position="294"/>
        <end position="303"/>
    </location>
</feature>
<feature type="compositionally biased region" description="Polar residues" evidence="1">
    <location>
        <begin position="1119"/>
        <end position="1136"/>
    </location>
</feature>
<feature type="compositionally biased region" description="Basic and acidic residues" evidence="1">
    <location>
        <begin position="756"/>
        <end position="765"/>
    </location>
</feature>
<feature type="compositionally biased region" description="Basic and acidic residues" evidence="1">
    <location>
        <begin position="1169"/>
        <end position="1186"/>
    </location>
</feature>
<feature type="compositionally biased region" description="Basic and acidic residues" evidence="1">
    <location>
        <begin position="360"/>
        <end position="376"/>
    </location>
</feature>
<feature type="region of interest" description="Disordered" evidence="1">
    <location>
        <begin position="1"/>
        <end position="24"/>
    </location>
</feature>
<accession>A0A814IX88</accession>
<feature type="region of interest" description="Disordered" evidence="1">
    <location>
        <begin position="1097"/>
        <end position="1203"/>
    </location>
</feature>
<feature type="region of interest" description="Disordered" evidence="1">
    <location>
        <begin position="1460"/>
        <end position="1492"/>
    </location>
</feature>
<dbReference type="OrthoDB" id="10051864at2759"/>
<proteinExistence type="predicted"/>
<comment type="caution">
    <text evidence="2">The sequence shown here is derived from an EMBL/GenBank/DDBJ whole genome shotgun (WGS) entry which is preliminary data.</text>
</comment>
<feature type="compositionally biased region" description="Polar residues" evidence="1">
    <location>
        <begin position="791"/>
        <end position="809"/>
    </location>
</feature>
<evidence type="ECO:0000256" key="1">
    <source>
        <dbReference type="SAM" id="MobiDB-lite"/>
    </source>
</evidence>
<feature type="region of interest" description="Disordered" evidence="1">
    <location>
        <begin position="1727"/>
        <end position="1791"/>
    </location>
</feature>
<organism evidence="2 3">
    <name type="scientific">Adineta ricciae</name>
    <name type="common">Rotifer</name>
    <dbReference type="NCBI Taxonomy" id="249248"/>
    <lineage>
        <taxon>Eukaryota</taxon>
        <taxon>Metazoa</taxon>
        <taxon>Spiralia</taxon>
        <taxon>Gnathifera</taxon>
        <taxon>Rotifera</taxon>
        <taxon>Eurotatoria</taxon>
        <taxon>Bdelloidea</taxon>
        <taxon>Adinetida</taxon>
        <taxon>Adinetidae</taxon>
        <taxon>Adineta</taxon>
    </lineage>
</organism>
<protein>
    <submittedName>
        <fullName evidence="2">Uncharacterized protein</fullName>
    </submittedName>
</protein>
<feature type="compositionally biased region" description="Polar residues" evidence="1">
    <location>
        <begin position="10"/>
        <end position="24"/>
    </location>
</feature>
<evidence type="ECO:0000313" key="2">
    <source>
        <dbReference type="EMBL" id="CAF1029730.1"/>
    </source>
</evidence>
<feature type="compositionally biased region" description="Basic residues" evidence="1">
    <location>
        <begin position="1740"/>
        <end position="1750"/>
    </location>
</feature>
<dbReference type="Proteomes" id="UP000663852">
    <property type="component" value="Unassembled WGS sequence"/>
</dbReference>
<feature type="compositionally biased region" description="Basic and acidic residues" evidence="1">
    <location>
        <begin position="720"/>
        <end position="731"/>
    </location>
</feature>
<feature type="compositionally biased region" description="Basic and acidic residues" evidence="1">
    <location>
        <begin position="675"/>
        <end position="689"/>
    </location>
</feature>
<feature type="compositionally biased region" description="Basic and acidic residues" evidence="1">
    <location>
        <begin position="940"/>
        <end position="954"/>
    </location>
</feature>
<feature type="compositionally biased region" description="Polar residues" evidence="1">
    <location>
        <begin position="1727"/>
        <end position="1739"/>
    </location>
</feature>
<feature type="region of interest" description="Disordered" evidence="1">
    <location>
        <begin position="895"/>
        <end position="1006"/>
    </location>
</feature>